<sequence length="82" mass="9000">MNRAESLTTYPAGLSDKHEAAAWLGVSVSWLEKAAAAREVPHTKVANQLRWSPDHLRAIVEANEVQVWQPTATARRGLRAVG</sequence>
<evidence type="ECO:0000313" key="2">
    <source>
        <dbReference type="Proteomes" id="UP000305792"/>
    </source>
</evidence>
<comment type="caution">
    <text evidence="1">The sequence shown here is derived from an EMBL/GenBank/DDBJ whole genome shotgun (WGS) entry which is preliminary data.</text>
</comment>
<protein>
    <submittedName>
        <fullName evidence="1">Helix-turn-helix domain-containing protein</fullName>
    </submittedName>
</protein>
<dbReference type="RefSeq" id="WP_136530144.1">
    <property type="nucleotide sequence ID" value="NZ_STGX01000009.1"/>
</dbReference>
<organism evidence="1 2">
    <name type="scientific">Glycomyces paridis</name>
    <dbReference type="NCBI Taxonomy" id="2126555"/>
    <lineage>
        <taxon>Bacteria</taxon>
        <taxon>Bacillati</taxon>
        <taxon>Actinomycetota</taxon>
        <taxon>Actinomycetes</taxon>
        <taxon>Glycomycetales</taxon>
        <taxon>Glycomycetaceae</taxon>
        <taxon>Glycomyces</taxon>
    </lineage>
</organism>
<evidence type="ECO:0000313" key="1">
    <source>
        <dbReference type="EMBL" id="THV27911.1"/>
    </source>
</evidence>
<proteinExistence type="predicted"/>
<dbReference type="Proteomes" id="UP000305792">
    <property type="component" value="Unassembled WGS sequence"/>
</dbReference>
<keyword evidence="2" id="KW-1185">Reference proteome</keyword>
<reference evidence="1 2" key="1">
    <citation type="journal article" date="2018" name="Int. J. Syst. Evol. Microbiol.">
        <title>Glycomyces paridis sp. nov., isolated from the medicinal plant Paris polyphylla.</title>
        <authorList>
            <person name="Fang X.M."/>
            <person name="Bai J.L."/>
            <person name="Su J."/>
            <person name="Zhao L.L."/>
            <person name="Liu H.Y."/>
            <person name="Ma B.P."/>
            <person name="Zhang Y.Q."/>
            <person name="Yu L.Y."/>
        </authorList>
    </citation>
    <scope>NUCLEOTIDE SEQUENCE [LARGE SCALE GENOMIC DNA]</scope>
    <source>
        <strain evidence="1 2">CPCC 204357</strain>
    </source>
</reference>
<name>A0A4S8PDM8_9ACTN</name>
<dbReference type="AlphaFoldDB" id="A0A4S8PDM8"/>
<gene>
    <name evidence="1" type="ORF">E9998_13035</name>
</gene>
<dbReference type="OrthoDB" id="3788906at2"/>
<dbReference type="EMBL" id="STGX01000009">
    <property type="protein sequence ID" value="THV27911.1"/>
    <property type="molecule type" value="Genomic_DNA"/>
</dbReference>
<accession>A0A4S8PDM8</accession>